<proteinExistence type="predicted"/>
<organism evidence="2 3">
    <name type="scientific">Listeria grandensis</name>
    <dbReference type="NCBI Taxonomy" id="1494963"/>
    <lineage>
        <taxon>Bacteria</taxon>
        <taxon>Bacillati</taxon>
        <taxon>Bacillota</taxon>
        <taxon>Bacilli</taxon>
        <taxon>Bacillales</taxon>
        <taxon>Listeriaceae</taxon>
        <taxon>Listeria</taxon>
    </lineage>
</organism>
<name>A0A7X1CQM0_9LIST</name>
<accession>A0A7X1CQM0</accession>
<feature type="compositionally biased region" description="Basic and acidic residues" evidence="1">
    <location>
        <begin position="211"/>
        <end position="223"/>
    </location>
</feature>
<dbReference type="Pfam" id="PF14265">
    <property type="entry name" value="DUF4355"/>
    <property type="match status" value="1"/>
</dbReference>
<evidence type="ECO:0000313" key="3">
    <source>
        <dbReference type="Proteomes" id="UP000535908"/>
    </source>
</evidence>
<comment type="caution">
    <text evidence="2">The sequence shown here is derived from an EMBL/GenBank/DDBJ whole genome shotgun (WGS) entry which is preliminary data.</text>
</comment>
<dbReference type="RefSeq" id="WP_185526750.1">
    <property type="nucleotide sequence ID" value="NZ_JAARWN010000014.1"/>
</dbReference>
<gene>
    <name evidence="2" type="ORF">HCA69_12440</name>
</gene>
<feature type="compositionally biased region" description="Basic and acidic residues" evidence="1">
    <location>
        <begin position="64"/>
        <end position="107"/>
    </location>
</feature>
<evidence type="ECO:0000313" key="2">
    <source>
        <dbReference type="EMBL" id="MBC1937181.1"/>
    </source>
</evidence>
<feature type="region of interest" description="Disordered" evidence="1">
    <location>
        <begin position="174"/>
        <end position="223"/>
    </location>
</feature>
<dbReference type="EMBL" id="JAARWN010000014">
    <property type="protein sequence ID" value="MBC1937181.1"/>
    <property type="molecule type" value="Genomic_DNA"/>
</dbReference>
<evidence type="ECO:0000256" key="1">
    <source>
        <dbReference type="SAM" id="MobiDB-lite"/>
    </source>
</evidence>
<dbReference type="Proteomes" id="UP000535908">
    <property type="component" value="Unassembled WGS sequence"/>
</dbReference>
<feature type="compositionally biased region" description="Basic and acidic residues" evidence="1">
    <location>
        <begin position="174"/>
        <end position="186"/>
    </location>
</feature>
<feature type="compositionally biased region" description="Pro residues" evidence="1">
    <location>
        <begin position="33"/>
        <end position="54"/>
    </location>
</feature>
<reference evidence="2 3" key="1">
    <citation type="submission" date="2020-03" db="EMBL/GenBank/DDBJ databases">
        <title>Soil Listeria distribution.</title>
        <authorList>
            <person name="Liao J."/>
            <person name="Wiedmann M."/>
        </authorList>
    </citation>
    <scope>NUCLEOTIDE SEQUENCE [LARGE SCALE GENOMIC DNA]</scope>
    <source>
        <strain evidence="2 3">FSL L7-0741</strain>
    </source>
</reference>
<feature type="region of interest" description="Disordered" evidence="1">
    <location>
        <begin position="22"/>
        <end position="107"/>
    </location>
</feature>
<sequence length="223" mass="25267">MKNELDILQSTEAPKFMKKFYIQHFAEGGDPEPSTPPTDPKPEPEPSTPEPNPEPTGKTFSQEQFEKELKRRLATEKKKLEKEVEEAKKLENMNEQERLEHERDEMKKELDKLKKKDAFYGMSREATKMLAEANIPVSDEVLNFVVKEDAENTQSAVKSFIDLVNDLAGKLVKERLSGKPPERKGATPEGNNPYDKATLNLTAQAELELSDPEKAKRLEAAAK</sequence>
<protein>
    <submittedName>
        <fullName evidence="2">DUF4355 domain-containing protein</fullName>
    </submittedName>
</protein>
<dbReference type="InterPro" id="IPR025580">
    <property type="entry name" value="Gp46"/>
</dbReference>
<dbReference type="AlphaFoldDB" id="A0A7X1CQM0"/>